<dbReference type="GO" id="GO:0046677">
    <property type="term" value="P:response to antibiotic"/>
    <property type="evidence" value="ECO:0007669"/>
    <property type="project" value="UniProtKB-KW"/>
</dbReference>
<dbReference type="InterPro" id="IPR020568">
    <property type="entry name" value="Ribosomal_Su5_D2-typ_SF"/>
</dbReference>
<dbReference type="OrthoDB" id="9801472at2"/>
<dbReference type="Proteomes" id="UP000183190">
    <property type="component" value="Unassembled WGS sequence"/>
</dbReference>
<dbReference type="InterPro" id="IPR027417">
    <property type="entry name" value="P-loop_NTPase"/>
</dbReference>
<evidence type="ECO:0000256" key="4">
    <source>
        <dbReference type="ARBA" id="ARBA00023251"/>
    </source>
</evidence>
<evidence type="ECO:0000256" key="2">
    <source>
        <dbReference type="ARBA" id="ARBA00022917"/>
    </source>
</evidence>
<reference evidence="6 7" key="1">
    <citation type="submission" date="2016-10" db="EMBL/GenBank/DDBJ databases">
        <authorList>
            <person name="de Groot N.N."/>
        </authorList>
    </citation>
    <scope>NUCLEOTIDE SEQUENCE [LARGE SCALE GENOMIC DNA]</scope>
    <source>
        <strain evidence="6 7">YAD2003</strain>
    </source>
</reference>
<dbReference type="Gene3D" id="2.40.30.10">
    <property type="entry name" value="Translation factors"/>
    <property type="match status" value="1"/>
</dbReference>
<dbReference type="NCBIfam" id="TIGR00231">
    <property type="entry name" value="small_GTP"/>
    <property type="match status" value="1"/>
</dbReference>
<keyword evidence="3" id="KW-0342">GTP-binding</keyword>
<dbReference type="PANTHER" id="PTHR43261">
    <property type="entry name" value="TRANSLATION ELONGATION FACTOR G-RELATED"/>
    <property type="match status" value="1"/>
</dbReference>
<dbReference type="GO" id="GO:0032790">
    <property type="term" value="P:ribosome disassembly"/>
    <property type="evidence" value="ECO:0007669"/>
    <property type="project" value="TreeGrafter"/>
</dbReference>
<dbReference type="InterPro" id="IPR031157">
    <property type="entry name" value="G_TR_CS"/>
</dbReference>
<dbReference type="Gene3D" id="3.40.50.300">
    <property type="entry name" value="P-loop containing nucleotide triphosphate hydrolases"/>
    <property type="match status" value="1"/>
</dbReference>
<dbReference type="InterPro" id="IPR009000">
    <property type="entry name" value="Transl_B-barrel_sf"/>
</dbReference>
<dbReference type="SUPFAM" id="SSF54980">
    <property type="entry name" value="EF-G C-terminal domain-like"/>
    <property type="match status" value="2"/>
</dbReference>
<dbReference type="RefSeq" id="WP_074716388.1">
    <property type="nucleotide sequence ID" value="NZ_FNWV01000005.1"/>
</dbReference>
<dbReference type="InterPro" id="IPR035647">
    <property type="entry name" value="EFG_III/V"/>
</dbReference>
<dbReference type="InterPro" id="IPR000640">
    <property type="entry name" value="EFG_V-like"/>
</dbReference>
<keyword evidence="4" id="KW-0046">Antibiotic resistance</keyword>
<keyword evidence="2" id="KW-0648">Protein biosynthesis</keyword>
<dbReference type="GO" id="GO:0003924">
    <property type="term" value="F:GTPase activity"/>
    <property type="evidence" value="ECO:0007669"/>
    <property type="project" value="InterPro"/>
</dbReference>
<evidence type="ECO:0000259" key="5">
    <source>
        <dbReference type="PROSITE" id="PS51722"/>
    </source>
</evidence>
<dbReference type="InterPro" id="IPR035650">
    <property type="entry name" value="Tet_C"/>
</dbReference>
<dbReference type="GO" id="GO:0005525">
    <property type="term" value="F:GTP binding"/>
    <property type="evidence" value="ECO:0007669"/>
    <property type="project" value="UniProtKB-KW"/>
</dbReference>
<dbReference type="SUPFAM" id="SSF50447">
    <property type="entry name" value="Translation proteins"/>
    <property type="match status" value="1"/>
</dbReference>
<protein>
    <submittedName>
        <fullName evidence="6">Small GTP-binding protein domain-containing protein</fullName>
    </submittedName>
</protein>
<dbReference type="PRINTS" id="PR00315">
    <property type="entry name" value="ELONGATNFCT"/>
</dbReference>
<evidence type="ECO:0000313" key="6">
    <source>
        <dbReference type="EMBL" id="SEH60734.1"/>
    </source>
</evidence>
<dbReference type="EMBL" id="FNWV01000005">
    <property type="protein sequence ID" value="SEH60734.1"/>
    <property type="molecule type" value="Genomic_DNA"/>
</dbReference>
<gene>
    <name evidence="6" type="ORF">SAMN02910265_01689</name>
</gene>
<dbReference type="SUPFAM" id="SSF54211">
    <property type="entry name" value="Ribosomal protein S5 domain 2-like"/>
    <property type="match status" value="1"/>
</dbReference>
<name>A0A1H6JER2_RUMFL</name>
<dbReference type="InterPro" id="IPR000795">
    <property type="entry name" value="T_Tr_GTP-bd_dom"/>
</dbReference>
<dbReference type="SMART" id="SM00838">
    <property type="entry name" value="EFG_C"/>
    <property type="match status" value="1"/>
</dbReference>
<dbReference type="Pfam" id="PF00009">
    <property type="entry name" value="GTP_EFTU"/>
    <property type="match status" value="1"/>
</dbReference>
<dbReference type="InterPro" id="IPR014721">
    <property type="entry name" value="Ribsml_uS5_D2-typ_fold_subgr"/>
</dbReference>
<dbReference type="AlphaFoldDB" id="A0A1H6JER2"/>
<dbReference type="InterPro" id="IPR005517">
    <property type="entry name" value="Transl_elong_EFG/EF2_IV"/>
</dbReference>
<dbReference type="InterPro" id="IPR005225">
    <property type="entry name" value="Small_GTP-bd"/>
</dbReference>
<dbReference type="Pfam" id="PF00679">
    <property type="entry name" value="EFG_C"/>
    <property type="match status" value="1"/>
</dbReference>
<organism evidence="6 7">
    <name type="scientific">Ruminococcus flavefaciens</name>
    <dbReference type="NCBI Taxonomy" id="1265"/>
    <lineage>
        <taxon>Bacteria</taxon>
        <taxon>Bacillati</taxon>
        <taxon>Bacillota</taxon>
        <taxon>Clostridia</taxon>
        <taxon>Eubacteriales</taxon>
        <taxon>Oscillospiraceae</taxon>
        <taxon>Ruminococcus</taxon>
    </lineage>
</organism>
<accession>A0A1H6JER2</accession>
<dbReference type="CDD" id="cd10912">
    <property type="entry name" value="PIN_YacP-like"/>
    <property type="match status" value="1"/>
</dbReference>
<dbReference type="SUPFAM" id="SSF52540">
    <property type="entry name" value="P-loop containing nucleoside triphosphate hydrolases"/>
    <property type="match status" value="1"/>
</dbReference>
<keyword evidence="1" id="KW-0547">Nucleotide-binding</keyword>
<dbReference type="PROSITE" id="PS00301">
    <property type="entry name" value="G_TR_1"/>
    <property type="match status" value="1"/>
</dbReference>
<dbReference type="Pfam" id="PF05991">
    <property type="entry name" value="NYN_YacP"/>
    <property type="match status" value="1"/>
</dbReference>
<evidence type="ECO:0000256" key="3">
    <source>
        <dbReference type="ARBA" id="ARBA00023134"/>
    </source>
</evidence>
<dbReference type="InterPro" id="IPR041095">
    <property type="entry name" value="EFG_II"/>
</dbReference>
<dbReference type="SMART" id="SM00889">
    <property type="entry name" value="EFG_IV"/>
    <property type="match status" value="1"/>
</dbReference>
<dbReference type="PANTHER" id="PTHR43261:SF1">
    <property type="entry name" value="RIBOSOME-RELEASING FACTOR 2, MITOCHONDRIAL"/>
    <property type="match status" value="1"/>
</dbReference>
<dbReference type="Gene3D" id="3.30.70.870">
    <property type="entry name" value="Elongation Factor G (Translational Gtpase), domain 3"/>
    <property type="match status" value="1"/>
</dbReference>
<evidence type="ECO:0000256" key="1">
    <source>
        <dbReference type="ARBA" id="ARBA00022741"/>
    </source>
</evidence>
<dbReference type="CDD" id="cd03711">
    <property type="entry name" value="Tet_C"/>
    <property type="match status" value="1"/>
</dbReference>
<dbReference type="Gene3D" id="3.30.70.240">
    <property type="match status" value="1"/>
</dbReference>
<sequence length="856" mass="96449">MKKITVGITAHVDSGKTTLAEAMLYKTGTIRKLGRVDSGNSTLDTNSIERERGITIFSSQAEFSTDNTHFTLLDTPGHVDFSAETERTMCVLDYAILVISGTDGVQSHTSTLWKLLRKYEVPVFIFVNKMDLIGADKSYIVKNLAARLSENCVDFSGSDAEIAENSAMCCEELMEQYLSDGNVDDISIINAIAERRIFPCFFGSALKMEGIEGFISLLDRFTRETEHRNEFGAKIYKISYDPKGSRLTHMKITGGQLRMREELTYPDADGNEVSGKISSIRFYSGEKFRTADIACAGEVCAVTGLNGTYAGQGLGIEENAGQAFLEPVMTYKIILPDDKNVYDAIKELRQLEDEDPQLHILWNEQNREIHIQLMGAVQLEVLTKVIEEKFGYTVCFSNGAVTYKETIRNAVEGVGHYEPLRHYAEAHILLEPLPAGSGLHFDTECSEDELDRNWQRLILTHLAEKTHVGVLTGSPVTDMKLTLVSGKAHLKHTEGGDFRQATYRAVRHGLRNAESVLLEPYYNYELEIPTENVGRAISDMQHMSAEFDTPENNGEMSLIRGSAPVSEINDYQSEVIAYSHGKGRLSFNIAGYRECHNTEEVIASIGYDCDSDTENSADSVFCSHGAGFIVKWDEVYEHMHLPLKLANGIEEESTEQKRVKAQRFMEKAVSDEELMEIFERTYGKINRDPVRAFKKTKAVSVDDKKVRLPKYEGPDYLLVDGYNIIFAWDDLKKISEDNLDAARGELINRMCNYQGYDGSELILVFDAYRVKGKHREVEKYCNINIVYTKESETADSYIERVTHELSRNHRVRVATSDGIEQMIILGNGAMRISAAEFRKRYDAAERSIKEFIDSMK</sequence>
<proteinExistence type="predicted"/>
<dbReference type="GO" id="GO:0006412">
    <property type="term" value="P:translation"/>
    <property type="evidence" value="ECO:0007669"/>
    <property type="project" value="UniProtKB-KW"/>
</dbReference>
<dbReference type="PROSITE" id="PS51722">
    <property type="entry name" value="G_TR_2"/>
    <property type="match status" value="1"/>
</dbReference>
<evidence type="ECO:0000313" key="7">
    <source>
        <dbReference type="Proteomes" id="UP000183190"/>
    </source>
</evidence>
<dbReference type="InterPro" id="IPR010298">
    <property type="entry name" value="YacP-like"/>
</dbReference>
<dbReference type="Pfam" id="PF14492">
    <property type="entry name" value="EFG_III"/>
    <property type="match status" value="1"/>
</dbReference>
<dbReference type="Gene3D" id="3.30.230.10">
    <property type="match status" value="1"/>
</dbReference>
<dbReference type="Pfam" id="PF03764">
    <property type="entry name" value="EFG_IV"/>
    <property type="match status" value="1"/>
</dbReference>
<feature type="domain" description="Tr-type G" evidence="5">
    <location>
        <begin position="1"/>
        <end position="230"/>
    </location>
</feature>